<dbReference type="Proteomes" id="UP001227268">
    <property type="component" value="Unassembled WGS sequence"/>
</dbReference>
<gene>
    <name evidence="1" type="ORF">QFC21_003873</name>
</gene>
<proteinExistence type="predicted"/>
<comment type="caution">
    <text evidence="1">The sequence shown here is derived from an EMBL/GenBank/DDBJ whole genome shotgun (WGS) entry which is preliminary data.</text>
</comment>
<dbReference type="EMBL" id="JASBWT010000012">
    <property type="protein sequence ID" value="KAJ9099868.1"/>
    <property type="molecule type" value="Genomic_DNA"/>
</dbReference>
<evidence type="ECO:0000313" key="1">
    <source>
        <dbReference type="EMBL" id="KAJ9099868.1"/>
    </source>
</evidence>
<protein>
    <submittedName>
        <fullName evidence="1">Uncharacterized protein</fullName>
    </submittedName>
</protein>
<name>A0ACC2VL29_9TREE</name>
<reference evidence="1" key="1">
    <citation type="submission" date="2023-04" db="EMBL/GenBank/DDBJ databases">
        <title>Draft Genome sequencing of Naganishia species isolated from polar environments using Oxford Nanopore Technology.</title>
        <authorList>
            <person name="Leo P."/>
            <person name="Venkateswaran K."/>
        </authorList>
    </citation>
    <scope>NUCLEOTIDE SEQUENCE</scope>
    <source>
        <strain evidence="1">MNA-CCFEE 5423</strain>
    </source>
</reference>
<accession>A0ACC2VL29</accession>
<organism evidence="1 2">
    <name type="scientific">Naganishia friedmannii</name>
    <dbReference type="NCBI Taxonomy" id="89922"/>
    <lineage>
        <taxon>Eukaryota</taxon>
        <taxon>Fungi</taxon>
        <taxon>Dikarya</taxon>
        <taxon>Basidiomycota</taxon>
        <taxon>Agaricomycotina</taxon>
        <taxon>Tremellomycetes</taxon>
        <taxon>Filobasidiales</taxon>
        <taxon>Filobasidiaceae</taxon>
        <taxon>Naganishia</taxon>
    </lineage>
</organism>
<sequence length="296" mass="32319">MIDVLADDLKIEETNLQWVFNSFQLPFAADTIGKKQVFLIGASAIIIATLVTGFMKNSTGFFVCRAFAGVGTALLMACNFGILAEYTAPNGRVRSIALAIMLAGQTSGGALAYLVSGPLVEAIGSVVSEAFLGAWRPMFYLVAGLYVLSLIAVIFVARHRVVMDDRKVVDKRIDWVGGLSFTLGAVFLFTSLSQALRESQGWKTPYIIGLLASSVILMSAAVGWARYLEKNTTYPPIMRISVLTRNKGKVAAMLFIVCFCVGGYAGLIYTSNLFYQRFEDMKPSKLMLRFLPARIV</sequence>
<keyword evidence="2" id="KW-1185">Reference proteome</keyword>
<evidence type="ECO:0000313" key="2">
    <source>
        <dbReference type="Proteomes" id="UP001227268"/>
    </source>
</evidence>